<evidence type="ECO:0000313" key="5">
    <source>
        <dbReference type="Proteomes" id="UP000066376"/>
    </source>
</evidence>
<reference evidence="4" key="4">
    <citation type="submission" date="2016-10" db="EMBL/GenBank/DDBJ databases">
        <authorList>
            <person name="de Groot N.N."/>
        </authorList>
    </citation>
    <scope>NUCLEOTIDE SEQUENCE [LARGE SCALE GENOMIC DNA]</scope>
    <source>
        <strain evidence="4">DSM 16632</strain>
    </source>
</reference>
<feature type="transmembrane region" description="Helical" evidence="2">
    <location>
        <begin position="81"/>
        <end position="102"/>
    </location>
</feature>
<dbReference type="KEGG" id="mol:YLM1_0854"/>
<feature type="transmembrane region" description="Helical" evidence="2">
    <location>
        <begin position="366"/>
        <end position="383"/>
    </location>
</feature>
<reference evidence="3 5" key="1">
    <citation type="journal article" date="2016" name="Genome Announc.">
        <title>Draft Genome Sequence of the Rumen Methanogen Methanobrevibacter olleyae YLM1.</title>
        <authorList>
            <person name="Kelly W.J."/>
            <person name="Li D."/>
            <person name="Lambie S.C."/>
            <person name="Cox F."/>
            <person name="Attwood G.T."/>
            <person name="Altermann E."/>
            <person name="Leahy S.C."/>
        </authorList>
    </citation>
    <scope>NUCLEOTIDE SEQUENCE [LARGE SCALE GENOMIC DNA]</scope>
    <source>
        <strain evidence="3 5">YLM1</strain>
    </source>
</reference>
<feature type="transmembrane region" description="Helical" evidence="2">
    <location>
        <begin position="313"/>
        <end position="331"/>
    </location>
</feature>
<dbReference type="EMBL" id="CP014265">
    <property type="protein sequence ID" value="AMK15411.1"/>
    <property type="molecule type" value="Genomic_DNA"/>
</dbReference>
<reference evidence="5" key="2">
    <citation type="submission" date="2016-02" db="EMBL/GenBank/DDBJ databases">
        <title>The draft genome sequence of the rumen methanogen Methanobrevibacter olleyae YLM1.</title>
        <authorList>
            <consortium name="New Zealand Agricultural Greenhouse Gas Research Centre/Pastoral Greenhouse Gas Research Consortium"/>
            <person name="Kelly W.J."/>
            <person name="Li D."/>
            <person name="Lambie S.C."/>
            <person name="Attwood G.T."/>
            <person name="Altermann E."/>
            <person name="Leahy S.C."/>
        </authorList>
    </citation>
    <scope>NUCLEOTIDE SEQUENCE [LARGE SCALE GENOMIC DNA]</scope>
    <source>
        <strain evidence="5">YLM1</strain>
    </source>
</reference>
<dbReference type="Proteomes" id="UP000183442">
    <property type="component" value="Unassembled WGS sequence"/>
</dbReference>
<gene>
    <name evidence="4" type="ORF">SAMN02910297_01011</name>
    <name evidence="3" type="ORF">YLM1_0854</name>
</gene>
<dbReference type="Proteomes" id="UP000066376">
    <property type="component" value="Chromosome"/>
</dbReference>
<dbReference type="STRING" id="294671.YLM1_0854"/>
<name>A0A126QZC3_METOL</name>
<reference evidence="6" key="3">
    <citation type="submission" date="2016-10" db="EMBL/GenBank/DDBJ databases">
        <authorList>
            <person name="Varghese N."/>
        </authorList>
    </citation>
    <scope>NUCLEOTIDE SEQUENCE [LARGE SCALE GENOMIC DNA]</scope>
    <source>
        <strain evidence="6">DSM 16632</strain>
    </source>
</reference>
<dbReference type="OrthoDB" id="77548at2157"/>
<feature type="coiled-coil region" evidence="1">
    <location>
        <begin position="147"/>
        <end position="174"/>
    </location>
</feature>
<evidence type="ECO:0000313" key="6">
    <source>
        <dbReference type="Proteomes" id="UP000183442"/>
    </source>
</evidence>
<protein>
    <recommendedName>
        <fullName evidence="7">Fusaric acid resistance protein-like</fullName>
    </recommendedName>
</protein>
<organism evidence="3 5">
    <name type="scientific">Methanobrevibacter olleyae</name>
    <dbReference type="NCBI Taxonomy" id="294671"/>
    <lineage>
        <taxon>Archaea</taxon>
        <taxon>Methanobacteriati</taxon>
        <taxon>Methanobacteriota</taxon>
        <taxon>Methanomada group</taxon>
        <taxon>Methanobacteria</taxon>
        <taxon>Methanobacteriales</taxon>
        <taxon>Methanobacteriaceae</taxon>
        <taxon>Methanobrevibacter</taxon>
    </lineage>
</organism>
<evidence type="ECO:0008006" key="7">
    <source>
        <dbReference type="Google" id="ProtNLM"/>
    </source>
</evidence>
<evidence type="ECO:0000313" key="3">
    <source>
        <dbReference type="EMBL" id="AMK15411.1"/>
    </source>
</evidence>
<accession>A0A126QZC3</accession>
<proteinExistence type="predicted"/>
<keyword evidence="1" id="KW-0175">Coiled coil</keyword>
<dbReference type="EMBL" id="FOTL01000014">
    <property type="protein sequence ID" value="SFL48473.1"/>
    <property type="molecule type" value="Genomic_DNA"/>
</dbReference>
<keyword evidence="2" id="KW-0472">Membrane</keyword>
<evidence type="ECO:0000256" key="1">
    <source>
        <dbReference type="SAM" id="Coils"/>
    </source>
</evidence>
<dbReference type="PATRIC" id="fig|294671.3.peg.894"/>
<keyword evidence="2" id="KW-0812">Transmembrane</keyword>
<feature type="transmembrane region" description="Helical" evidence="2">
    <location>
        <begin position="57"/>
        <end position="74"/>
    </location>
</feature>
<feature type="transmembrane region" description="Helical" evidence="2">
    <location>
        <begin position="419"/>
        <end position="436"/>
    </location>
</feature>
<keyword evidence="2" id="KW-1133">Transmembrane helix</keyword>
<sequence>MKKEEIKKKTLLAVIIILFLGIYGFLFGIENLPLGLMILFIAVLTLDKDLSFKPKTSFLKILFALWALTLIAFYNSYQTTAIGIILNFLAVFSITFSSYYLFSKNSYMGYLIAYFIMLSKPITIDLLTMRLFSLLFGAAFIVLLNIIINHTKEYKSSKRTIDKLLNEIDNAIDLKLKDKAVDNISFNVQKSFYLSIFDNLSYKLIATKKQEQVLNIVKSLQYIGILIAKGDFNKNELNYMKNILEKLKNKEEIELNYNDIKTKEMYLVLLNFKVINNELNKKIKENKGIELDKNYISQRVKNFLKFSFSKHSIKFSFALKMAFITILWQILGFVFDLVYIKWLYFTSVVTLLPYTNDMIRNYKIKLKTTFLAIILFIIMIVSVQLMNFLVSDILIIIALIILFYLLILKIDDLFYRSTLTAILSLTVSLKYIPLALALPLKIIWTSLAILVSLVLSLIIMPYSLEKESQINMKLYQKANNKLIYLIKEKCLGTGVDEKYSLIVIANLLSENIEENEIHKKQKEINELANAMLNYLEIIELNEGMKENIVKIINKEDIDIEKIEDIKEKMLLNTIAYIIKENHLTNYN</sequence>
<feature type="transmembrane region" description="Helical" evidence="2">
    <location>
        <begin position="389"/>
        <end position="407"/>
    </location>
</feature>
<feature type="transmembrane region" description="Helical" evidence="2">
    <location>
        <begin position="337"/>
        <end position="354"/>
    </location>
</feature>
<feature type="transmembrane region" description="Helical" evidence="2">
    <location>
        <begin position="122"/>
        <end position="148"/>
    </location>
</feature>
<evidence type="ECO:0000313" key="4">
    <source>
        <dbReference type="EMBL" id="SFL48473.1"/>
    </source>
</evidence>
<feature type="transmembrane region" description="Helical" evidence="2">
    <location>
        <begin position="12"/>
        <end position="45"/>
    </location>
</feature>
<evidence type="ECO:0000256" key="2">
    <source>
        <dbReference type="SAM" id="Phobius"/>
    </source>
</evidence>
<feature type="transmembrane region" description="Helical" evidence="2">
    <location>
        <begin position="442"/>
        <end position="464"/>
    </location>
</feature>
<keyword evidence="5" id="KW-1185">Reference proteome</keyword>
<dbReference type="AlphaFoldDB" id="A0A126QZC3"/>
<dbReference type="GeneID" id="28489152"/>
<dbReference type="RefSeq" id="WP_067146635.1">
    <property type="nucleotide sequence ID" value="NZ_CP014265.1"/>
</dbReference>